<evidence type="ECO:0000256" key="11">
    <source>
        <dbReference type="ARBA" id="ARBA00022838"/>
    </source>
</evidence>
<evidence type="ECO:0000256" key="13">
    <source>
        <dbReference type="ARBA" id="ARBA00023212"/>
    </source>
</evidence>
<evidence type="ECO:0000256" key="8">
    <source>
        <dbReference type="ARBA" id="ARBA00022701"/>
    </source>
</evidence>
<dbReference type="STRING" id="1064592.G0VEA9"/>
<dbReference type="Pfam" id="PF08651">
    <property type="entry name" value="DASH_Duo1"/>
    <property type="match status" value="1"/>
</dbReference>
<dbReference type="OrthoDB" id="4067138at2759"/>
<comment type="subcellular location">
    <subcellularLocation>
        <location evidence="3">Chromosome</location>
        <location evidence="3">Centromere</location>
        <location evidence="3">Kinetochore</location>
    </subcellularLocation>
    <subcellularLocation>
        <location evidence="2">Cytoplasm</location>
        <location evidence="2">Cytoskeleton</location>
        <location evidence="2">Spindle</location>
    </subcellularLocation>
    <subcellularLocation>
        <location evidence="1">Nucleus</location>
    </subcellularLocation>
</comment>
<dbReference type="GO" id="GO:1990758">
    <property type="term" value="P:mitotic sister chromatid biorientation"/>
    <property type="evidence" value="ECO:0007669"/>
    <property type="project" value="EnsemblFungi"/>
</dbReference>
<evidence type="ECO:0000256" key="12">
    <source>
        <dbReference type="ARBA" id="ARBA00023054"/>
    </source>
</evidence>
<feature type="region of interest" description="Disordered" evidence="19">
    <location>
        <begin position="153"/>
        <end position="216"/>
    </location>
</feature>
<evidence type="ECO:0000313" key="21">
    <source>
        <dbReference type="Proteomes" id="UP000001640"/>
    </source>
</evidence>
<reference key="2">
    <citation type="submission" date="2011-08" db="EMBL/GenBank/DDBJ databases">
        <title>Genome sequence of Naumovozyma castellii.</title>
        <authorList>
            <person name="Gordon J.L."/>
            <person name="Armisen D."/>
            <person name="Proux-Wera E."/>
            <person name="OhEigeartaigh S.S."/>
            <person name="Byrne K.P."/>
            <person name="Wolfe K.H."/>
        </authorList>
    </citation>
    <scope>NUCLEOTIDE SEQUENCE</scope>
    <source>
        <strain>Type strain:CBS 4309</strain>
    </source>
</reference>
<dbReference type="GO" id="GO:0051987">
    <property type="term" value="P:positive regulation of attachment of spindle microtubules to kinetochore"/>
    <property type="evidence" value="ECO:0007669"/>
    <property type="project" value="EnsemblFungi"/>
</dbReference>
<evidence type="ECO:0000256" key="10">
    <source>
        <dbReference type="ARBA" id="ARBA00022829"/>
    </source>
</evidence>
<keyword evidence="12" id="KW-0175">Coiled coil</keyword>
<dbReference type="InterPro" id="IPR013960">
    <property type="entry name" value="DASH_Duo1"/>
</dbReference>
<evidence type="ECO:0000256" key="9">
    <source>
        <dbReference type="ARBA" id="ARBA00022776"/>
    </source>
</evidence>
<dbReference type="OMA" id="DTWIKIQ"/>
<dbReference type="GO" id="GO:0031116">
    <property type="term" value="P:positive regulation of microtubule polymerization"/>
    <property type="evidence" value="ECO:0007669"/>
    <property type="project" value="EnsemblFungi"/>
</dbReference>
<keyword evidence="15" id="KW-0131">Cell cycle</keyword>
<feature type="compositionally biased region" description="Low complexity" evidence="19">
    <location>
        <begin position="178"/>
        <end position="196"/>
    </location>
</feature>
<keyword evidence="14" id="KW-0539">Nucleus</keyword>
<dbReference type="GO" id="GO:0051301">
    <property type="term" value="P:cell division"/>
    <property type="evidence" value="ECO:0007669"/>
    <property type="project" value="UniProtKB-KW"/>
</dbReference>
<keyword evidence="8" id="KW-0493">Microtubule</keyword>
<evidence type="ECO:0000256" key="3">
    <source>
        <dbReference type="ARBA" id="ARBA00004629"/>
    </source>
</evidence>
<evidence type="ECO:0000256" key="1">
    <source>
        <dbReference type="ARBA" id="ARBA00004123"/>
    </source>
</evidence>
<dbReference type="EMBL" id="HE576755">
    <property type="protein sequence ID" value="CCC69900.1"/>
    <property type="molecule type" value="Genomic_DNA"/>
</dbReference>
<keyword evidence="11" id="KW-0995">Kinetochore</keyword>
<dbReference type="InParanoid" id="G0VEA9"/>
<protein>
    <recommendedName>
        <fullName evidence="17">DASH complex subunit DUO1</fullName>
    </recommendedName>
    <alternativeName>
        <fullName evidence="18">Outer kinetochore protein DUO1</fullName>
    </alternativeName>
</protein>
<dbReference type="Proteomes" id="UP000001640">
    <property type="component" value="Chromosome 4"/>
</dbReference>
<organism evidence="20 21">
    <name type="scientific">Naumovozyma castellii</name>
    <name type="common">Yeast</name>
    <name type="synonym">Saccharomyces castellii</name>
    <dbReference type="NCBI Taxonomy" id="27288"/>
    <lineage>
        <taxon>Eukaryota</taxon>
        <taxon>Fungi</taxon>
        <taxon>Dikarya</taxon>
        <taxon>Ascomycota</taxon>
        <taxon>Saccharomycotina</taxon>
        <taxon>Saccharomycetes</taxon>
        <taxon>Saccharomycetales</taxon>
        <taxon>Saccharomycetaceae</taxon>
        <taxon>Naumovozyma</taxon>
    </lineage>
</organism>
<evidence type="ECO:0000256" key="7">
    <source>
        <dbReference type="ARBA" id="ARBA00022618"/>
    </source>
</evidence>
<dbReference type="GeneID" id="96903506"/>
<evidence type="ECO:0000256" key="17">
    <source>
        <dbReference type="ARBA" id="ARBA00044152"/>
    </source>
</evidence>
<dbReference type="RefSeq" id="XP_003676261.1">
    <property type="nucleotide sequence ID" value="XM_003676213.1"/>
</dbReference>
<dbReference type="PANTHER" id="PTHR28216:SF1">
    <property type="entry name" value="DASH COMPLEX SUBUNIT DUO1"/>
    <property type="match status" value="1"/>
</dbReference>
<comment type="similarity">
    <text evidence="4">Belongs to the DASH complex DUO1 family.</text>
</comment>
<dbReference type="FunCoup" id="G0VEA9">
    <property type="interactions" value="87"/>
</dbReference>
<evidence type="ECO:0000256" key="2">
    <source>
        <dbReference type="ARBA" id="ARBA00004186"/>
    </source>
</evidence>
<name>G0VEA9_NAUCA</name>
<dbReference type="GO" id="GO:0072686">
    <property type="term" value="C:mitotic spindle"/>
    <property type="evidence" value="ECO:0007669"/>
    <property type="project" value="InterPro"/>
</dbReference>
<evidence type="ECO:0000256" key="16">
    <source>
        <dbReference type="ARBA" id="ARBA00023328"/>
    </source>
</evidence>
<gene>
    <name evidence="20" type="primary">NCAS0D03190</name>
    <name evidence="20" type="ordered locus">NCAS_0D03190</name>
</gene>
<sequence>MSKEQLDDSTINKLIPQIFAQMRSNFDTATSSSSITDSNQVHRSNITTQSLLNELESLDKIITMVQNLDKTLKNATPKHIDRIHHVCQSTNTILDSWINIQSQAGYINRLMSDPLYLKFAHEQLVTGDTTTADEYLNLEQEEVEKLKRQLELEQQKKHAQQNVSNSSSSSRGREKNSINKSNSNIRRSVPVRSRPSGIPTRLARPTASSSRKMFRE</sequence>
<feature type="compositionally biased region" description="Polar residues" evidence="19">
    <location>
        <begin position="206"/>
        <end position="216"/>
    </location>
</feature>
<evidence type="ECO:0000256" key="14">
    <source>
        <dbReference type="ARBA" id="ARBA00023242"/>
    </source>
</evidence>
<keyword evidence="5" id="KW-0158">Chromosome</keyword>
<keyword evidence="10" id="KW-0159">Chromosome partition</keyword>
<keyword evidence="9" id="KW-0498">Mitosis</keyword>
<evidence type="ECO:0000313" key="20">
    <source>
        <dbReference type="EMBL" id="CCC69900.1"/>
    </source>
</evidence>
<keyword evidence="16" id="KW-0137">Centromere</keyword>
<evidence type="ECO:0000256" key="15">
    <source>
        <dbReference type="ARBA" id="ARBA00023306"/>
    </source>
</evidence>
<keyword evidence="6" id="KW-0963">Cytoplasm</keyword>
<dbReference type="eggNOG" id="ENOG502S4KM">
    <property type="taxonomic scope" value="Eukaryota"/>
</dbReference>
<dbReference type="HOGENOM" id="CLU_114619_0_0_1"/>
<evidence type="ECO:0000256" key="19">
    <source>
        <dbReference type="SAM" id="MobiDB-lite"/>
    </source>
</evidence>
<dbReference type="KEGG" id="ncs:NCAS_0D03190"/>
<evidence type="ECO:0000256" key="5">
    <source>
        <dbReference type="ARBA" id="ARBA00022454"/>
    </source>
</evidence>
<reference evidence="20 21" key="1">
    <citation type="journal article" date="2011" name="Proc. Natl. Acad. Sci. U.S.A.">
        <title>Evolutionary erosion of yeast sex chromosomes by mating-type switching accidents.</title>
        <authorList>
            <person name="Gordon J.L."/>
            <person name="Armisen D."/>
            <person name="Proux-Wera E."/>
            <person name="Oheigeartaigh S.S."/>
            <person name="Byrne K.P."/>
            <person name="Wolfe K.H."/>
        </authorList>
    </citation>
    <scope>NUCLEOTIDE SEQUENCE [LARGE SCALE GENOMIC DNA]</scope>
    <source>
        <strain evidence="21">ATCC 76901 / BCRC 22586 / CBS 4309 / NBRC 1992 / NRRL Y-12630</strain>
    </source>
</reference>
<dbReference type="GO" id="GO:1990976">
    <property type="term" value="P:protein transport along microtubule to mitotic spindle pole body"/>
    <property type="evidence" value="ECO:0007669"/>
    <property type="project" value="EnsemblFungi"/>
</dbReference>
<evidence type="ECO:0000256" key="4">
    <source>
        <dbReference type="ARBA" id="ARBA00005366"/>
    </source>
</evidence>
<dbReference type="PANTHER" id="PTHR28216">
    <property type="entry name" value="DASH COMPLEX SUBUNIT DUO1"/>
    <property type="match status" value="1"/>
</dbReference>
<evidence type="ECO:0000256" key="18">
    <source>
        <dbReference type="ARBA" id="ARBA00044358"/>
    </source>
</evidence>
<dbReference type="GO" id="GO:0005874">
    <property type="term" value="C:microtubule"/>
    <property type="evidence" value="ECO:0007669"/>
    <property type="project" value="UniProtKB-KW"/>
</dbReference>
<dbReference type="GO" id="GO:0051010">
    <property type="term" value="F:microtubule plus-end binding"/>
    <property type="evidence" value="ECO:0007669"/>
    <property type="project" value="EnsemblFungi"/>
</dbReference>
<keyword evidence="13" id="KW-0206">Cytoskeleton</keyword>
<keyword evidence="7" id="KW-0132">Cell division</keyword>
<dbReference type="GO" id="GO:0042729">
    <property type="term" value="C:DASH complex"/>
    <property type="evidence" value="ECO:0007669"/>
    <property type="project" value="EnsemblFungi"/>
</dbReference>
<keyword evidence="21" id="KW-1185">Reference proteome</keyword>
<proteinExistence type="inferred from homology"/>
<evidence type="ECO:0000256" key="6">
    <source>
        <dbReference type="ARBA" id="ARBA00022490"/>
    </source>
</evidence>
<dbReference type="AlphaFoldDB" id="G0VEA9"/>
<accession>G0VEA9</accession>